<accession>A0A835AM66</accession>
<evidence type="ECO:0000313" key="11">
    <source>
        <dbReference type="Proteomes" id="UP000636709"/>
    </source>
</evidence>
<dbReference type="PANTHER" id="PTHR31985">
    <property type="entry name" value="ETHYLENE-RESPONSIVE TRANSCRIPTION FACTOR ERF042-RELATED"/>
    <property type="match status" value="1"/>
</dbReference>
<evidence type="ECO:0000256" key="8">
    <source>
        <dbReference type="SAM" id="MobiDB-lite"/>
    </source>
</evidence>
<evidence type="ECO:0000256" key="7">
    <source>
        <dbReference type="ARBA" id="ARBA00024343"/>
    </source>
</evidence>
<dbReference type="GO" id="GO:0003700">
    <property type="term" value="F:DNA-binding transcription factor activity"/>
    <property type="evidence" value="ECO:0007669"/>
    <property type="project" value="InterPro"/>
</dbReference>
<evidence type="ECO:0000313" key="10">
    <source>
        <dbReference type="EMBL" id="KAF8662004.1"/>
    </source>
</evidence>
<gene>
    <name evidence="10" type="ORF">HU200_056577</name>
</gene>
<dbReference type="GO" id="GO:0005634">
    <property type="term" value="C:nucleus"/>
    <property type="evidence" value="ECO:0007669"/>
    <property type="project" value="UniProtKB-SubCell"/>
</dbReference>
<dbReference type="PRINTS" id="PR00367">
    <property type="entry name" value="ETHRSPELEMNT"/>
</dbReference>
<comment type="caution">
    <text evidence="10">The sequence shown here is derived from an EMBL/GenBank/DDBJ whole genome shotgun (WGS) entry which is preliminary data.</text>
</comment>
<evidence type="ECO:0000256" key="4">
    <source>
        <dbReference type="ARBA" id="ARBA00023159"/>
    </source>
</evidence>
<feature type="compositionally biased region" description="Low complexity" evidence="8">
    <location>
        <begin position="226"/>
        <end position="242"/>
    </location>
</feature>
<evidence type="ECO:0000256" key="5">
    <source>
        <dbReference type="ARBA" id="ARBA00023163"/>
    </source>
</evidence>
<comment type="similarity">
    <text evidence="7">Belongs to the AP2/ERF transcription factor family. ERF subfamily.</text>
</comment>
<dbReference type="InterPro" id="IPR016177">
    <property type="entry name" value="DNA-bd_dom_sf"/>
</dbReference>
<organism evidence="10 11">
    <name type="scientific">Digitaria exilis</name>
    <dbReference type="NCBI Taxonomy" id="1010633"/>
    <lineage>
        <taxon>Eukaryota</taxon>
        <taxon>Viridiplantae</taxon>
        <taxon>Streptophyta</taxon>
        <taxon>Embryophyta</taxon>
        <taxon>Tracheophyta</taxon>
        <taxon>Spermatophyta</taxon>
        <taxon>Magnoliopsida</taxon>
        <taxon>Liliopsida</taxon>
        <taxon>Poales</taxon>
        <taxon>Poaceae</taxon>
        <taxon>PACMAD clade</taxon>
        <taxon>Panicoideae</taxon>
        <taxon>Panicodae</taxon>
        <taxon>Paniceae</taxon>
        <taxon>Anthephorinae</taxon>
        <taxon>Digitaria</taxon>
    </lineage>
</organism>
<dbReference type="SMART" id="SM00380">
    <property type="entry name" value="AP2"/>
    <property type="match status" value="1"/>
</dbReference>
<dbReference type="InterPro" id="IPR051032">
    <property type="entry name" value="AP2/ERF_TF_ERF_subfamily"/>
</dbReference>
<dbReference type="GO" id="GO:0003677">
    <property type="term" value="F:DNA binding"/>
    <property type="evidence" value="ECO:0007669"/>
    <property type="project" value="UniProtKB-KW"/>
</dbReference>
<feature type="compositionally biased region" description="Low complexity" evidence="8">
    <location>
        <begin position="148"/>
        <end position="161"/>
    </location>
</feature>
<feature type="region of interest" description="Disordered" evidence="8">
    <location>
        <begin position="148"/>
        <end position="245"/>
    </location>
</feature>
<evidence type="ECO:0000256" key="3">
    <source>
        <dbReference type="ARBA" id="ARBA00023125"/>
    </source>
</evidence>
<sequence length="256" mass="27577">MDERSIVSLVPCLECTVACRRAPVRHRRRRLHTGHPRHAAAAATLASSWKKRPCRELKHPTFRGVHMRAWGKWVSEIREPRKQSRIWLGTFDTPGMAARARRCRTRHQGPRRDTPQFPRDVPRAPRAASVAPDDVCEAAVLVAAMETTSAAPAASSDSTRAGTTPSMTRTTKSRRLHHPATTQSEARAVEQASGGAKQWQGQAARAAKQATHGASVLGGHQQEQPAAAAVGDRASAGAQAAPGNGGASEGIVFFFI</sequence>
<dbReference type="SUPFAM" id="SSF54171">
    <property type="entry name" value="DNA-binding domain"/>
    <property type="match status" value="1"/>
</dbReference>
<protein>
    <recommendedName>
        <fullName evidence="9">AP2/ERF domain-containing protein</fullName>
    </recommendedName>
</protein>
<dbReference type="EMBL" id="JACEFO010002387">
    <property type="protein sequence ID" value="KAF8662004.1"/>
    <property type="molecule type" value="Genomic_DNA"/>
</dbReference>
<feature type="domain" description="AP2/ERF" evidence="9">
    <location>
        <begin position="61"/>
        <end position="118"/>
    </location>
</feature>
<feature type="region of interest" description="Disordered" evidence="8">
    <location>
        <begin position="102"/>
        <end position="130"/>
    </location>
</feature>
<keyword evidence="5" id="KW-0804">Transcription</keyword>
<name>A0A835AM66_9POAL</name>
<dbReference type="CDD" id="cd00018">
    <property type="entry name" value="AP2"/>
    <property type="match status" value="1"/>
</dbReference>
<evidence type="ECO:0000256" key="6">
    <source>
        <dbReference type="ARBA" id="ARBA00023242"/>
    </source>
</evidence>
<dbReference type="Gene3D" id="3.30.730.10">
    <property type="entry name" value="AP2/ERF domain"/>
    <property type="match status" value="1"/>
</dbReference>
<evidence type="ECO:0000256" key="1">
    <source>
        <dbReference type="ARBA" id="ARBA00004123"/>
    </source>
</evidence>
<dbReference type="Proteomes" id="UP000636709">
    <property type="component" value="Unassembled WGS sequence"/>
</dbReference>
<keyword evidence="11" id="KW-1185">Reference proteome</keyword>
<proteinExistence type="inferred from homology"/>
<dbReference type="InterPro" id="IPR036955">
    <property type="entry name" value="AP2/ERF_dom_sf"/>
</dbReference>
<reference evidence="10" key="1">
    <citation type="submission" date="2020-07" db="EMBL/GenBank/DDBJ databases">
        <title>Genome sequence and genetic diversity analysis of an under-domesticated orphan crop, white fonio (Digitaria exilis).</title>
        <authorList>
            <person name="Bennetzen J.L."/>
            <person name="Chen S."/>
            <person name="Ma X."/>
            <person name="Wang X."/>
            <person name="Yssel A.E.J."/>
            <person name="Chaluvadi S.R."/>
            <person name="Johnson M."/>
            <person name="Gangashetty P."/>
            <person name="Hamidou F."/>
            <person name="Sanogo M.D."/>
            <person name="Zwaenepoel A."/>
            <person name="Wallace J."/>
            <person name="Van De Peer Y."/>
            <person name="Van Deynze A."/>
        </authorList>
    </citation>
    <scope>NUCLEOTIDE SEQUENCE</scope>
    <source>
        <tissue evidence="10">Leaves</tissue>
    </source>
</reference>
<keyword evidence="4" id="KW-0010">Activator</keyword>
<keyword evidence="6" id="KW-0539">Nucleus</keyword>
<dbReference type="PROSITE" id="PS51032">
    <property type="entry name" value="AP2_ERF"/>
    <property type="match status" value="1"/>
</dbReference>
<dbReference type="InterPro" id="IPR001471">
    <property type="entry name" value="AP2/ERF_dom"/>
</dbReference>
<evidence type="ECO:0000256" key="2">
    <source>
        <dbReference type="ARBA" id="ARBA00023015"/>
    </source>
</evidence>
<keyword evidence="3" id="KW-0238">DNA-binding</keyword>
<dbReference type="PANTHER" id="PTHR31985:SF72">
    <property type="entry name" value="OS02G0657000 PROTEIN"/>
    <property type="match status" value="1"/>
</dbReference>
<evidence type="ECO:0000259" key="9">
    <source>
        <dbReference type="PROSITE" id="PS51032"/>
    </source>
</evidence>
<dbReference type="AlphaFoldDB" id="A0A835AM66"/>
<keyword evidence="2" id="KW-0805">Transcription regulation</keyword>
<comment type="subcellular location">
    <subcellularLocation>
        <location evidence="1">Nucleus</location>
    </subcellularLocation>
</comment>